<dbReference type="PANTHER" id="PTHR46289">
    <property type="entry name" value="52 KDA REPRESSOR OF THE INHIBITOR OF THE PROTEIN KINASE-LIKE PROTEIN-RELATED"/>
    <property type="match status" value="1"/>
</dbReference>
<protein>
    <submittedName>
        <fullName evidence="3">DUF4371 domain-containing protein</fullName>
    </submittedName>
</protein>
<dbReference type="Proteomes" id="UP000887540">
    <property type="component" value="Unplaced"/>
</dbReference>
<organism evidence="2 3">
    <name type="scientific">Acrobeloides nanus</name>
    <dbReference type="NCBI Taxonomy" id="290746"/>
    <lineage>
        <taxon>Eukaryota</taxon>
        <taxon>Metazoa</taxon>
        <taxon>Ecdysozoa</taxon>
        <taxon>Nematoda</taxon>
        <taxon>Chromadorea</taxon>
        <taxon>Rhabditida</taxon>
        <taxon>Tylenchina</taxon>
        <taxon>Cephalobomorpha</taxon>
        <taxon>Cephaloboidea</taxon>
        <taxon>Cephalobidae</taxon>
        <taxon>Acrobeloides</taxon>
    </lineage>
</organism>
<dbReference type="WBParaSite" id="ACRNAN_scaffold983.g18414.t1">
    <property type="protein sequence ID" value="ACRNAN_scaffold983.g18414.t1"/>
    <property type="gene ID" value="ACRNAN_scaffold983.g18414"/>
</dbReference>
<dbReference type="SUPFAM" id="SSF53098">
    <property type="entry name" value="Ribonuclease H-like"/>
    <property type="match status" value="1"/>
</dbReference>
<dbReference type="InterPro" id="IPR012337">
    <property type="entry name" value="RNaseH-like_sf"/>
</dbReference>
<feature type="domain" description="DUF4371" evidence="1">
    <location>
        <begin position="46"/>
        <end position="194"/>
    </location>
</feature>
<name>A0A914EPT1_9BILA</name>
<dbReference type="AlphaFoldDB" id="A0A914EPT1"/>
<dbReference type="InterPro" id="IPR052958">
    <property type="entry name" value="IFN-induced_PKR_regulator"/>
</dbReference>
<dbReference type="PANTHER" id="PTHR46289:SF14">
    <property type="entry name" value="DUF4371 DOMAIN-CONTAINING PROTEIN"/>
    <property type="match status" value="1"/>
</dbReference>
<proteinExistence type="predicted"/>
<reference evidence="3" key="1">
    <citation type="submission" date="2022-11" db="UniProtKB">
        <authorList>
            <consortium name="WormBaseParasite"/>
        </authorList>
    </citation>
    <scope>IDENTIFICATION</scope>
</reference>
<dbReference type="InterPro" id="IPR025398">
    <property type="entry name" value="DUF4371"/>
</dbReference>
<evidence type="ECO:0000259" key="1">
    <source>
        <dbReference type="Pfam" id="PF14291"/>
    </source>
</evidence>
<accession>A0A914EPT1</accession>
<evidence type="ECO:0000313" key="3">
    <source>
        <dbReference type="WBParaSite" id="ACRNAN_scaffold983.g18414.t1"/>
    </source>
</evidence>
<evidence type="ECO:0000313" key="2">
    <source>
        <dbReference type="Proteomes" id="UP000887540"/>
    </source>
</evidence>
<sequence>MIGGRAKEIADNRAKLQSIIKVLYFIGRHELALRGDRDYGPFNPEELAKDSGIFRGFLGLLATSGDEGAKLLADASSVRAQLISPRIQNELLSLMAEDILKEEIEKINQSPFFCIMADETSNYNKELLLYVIMMSKKSEQRFESFLGFIYIERISGEQIAAAILERLLELNINMLRIIAQCYDGAANMQGKHRGVQAIIRKQYPSAIYFHCFIHKFNLVATESAKVKLIDRCISTLKMVVTYLNDGHIRSGTLAKIISIHLSEQKKKRVPQLNPTRWTERHETLLLGPIILTLEQMDTDEDEEQARNLKWTLENFEFIIGLFILDNISDLLQGVSTALQSVSFDLSQAYGEIETLNHCLNERLLNENIFETIWASAVEFAQSIGLEPALPAYEKRGRNKNMEPRSYYLTEVYEAYIQR</sequence>
<keyword evidence="2" id="KW-1185">Reference proteome</keyword>
<dbReference type="Pfam" id="PF14291">
    <property type="entry name" value="DUF4371"/>
    <property type="match status" value="1"/>
</dbReference>